<feature type="repeat" description="TPR" evidence="1">
    <location>
        <begin position="36"/>
        <end position="69"/>
    </location>
</feature>
<dbReference type="InterPro" id="IPR019734">
    <property type="entry name" value="TPR_rpt"/>
</dbReference>
<evidence type="ECO:0000256" key="1">
    <source>
        <dbReference type="PROSITE-ProRule" id="PRU00339"/>
    </source>
</evidence>
<dbReference type="Gene3D" id="1.25.40.10">
    <property type="entry name" value="Tetratricopeptide repeat domain"/>
    <property type="match status" value="1"/>
</dbReference>
<dbReference type="InterPro" id="IPR011990">
    <property type="entry name" value="TPR-like_helical_dom_sf"/>
</dbReference>
<sequence length="211" mass="24132">MTADLEEQAIKAALNQNWLKAVEINRKIHQDNPKDIPALNRLGRAFWELSKIEEANRTYKKVIKIDPFNPIANKNLKRLARAKKRPHKNPKNDFVHSGKVFLEEPGKTKLIRLTRLSSPDVLSELDSGDPVFLLIKKRLVSVLDNNKNYLGSIPEDLSQRLIKLIKGGNQYQGFVKSVDRQKLEVFIREVSRSKKFADIPSFPQGKLSLAQ</sequence>
<evidence type="ECO:0000313" key="2">
    <source>
        <dbReference type="EMBL" id="PIU32975.1"/>
    </source>
</evidence>
<evidence type="ECO:0000313" key="3">
    <source>
        <dbReference type="Proteomes" id="UP000229559"/>
    </source>
</evidence>
<gene>
    <name evidence="2" type="ORF">COT04_02520</name>
</gene>
<keyword evidence="1" id="KW-0802">TPR repeat</keyword>
<name>A0A2M6YPA7_9BACT</name>
<protein>
    <submittedName>
        <fullName evidence="2">Uncharacterized protein</fullName>
    </submittedName>
</protein>
<dbReference type="AlphaFoldDB" id="A0A2M6YPA7"/>
<dbReference type="EMBL" id="PEXA01000068">
    <property type="protein sequence ID" value="PIU32975.1"/>
    <property type="molecule type" value="Genomic_DNA"/>
</dbReference>
<dbReference type="SUPFAM" id="SSF48452">
    <property type="entry name" value="TPR-like"/>
    <property type="match status" value="1"/>
</dbReference>
<comment type="caution">
    <text evidence="2">The sequence shown here is derived from an EMBL/GenBank/DDBJ whole genome shotgun (WGS) entry which is preliminary data.</text>
</comment>
<dbReference type="PROSITE" id="PS50005">
    <property type="entry name" value="TPR"/>
    <property type="match status" value="1"/>
</dbReference>
<organism evidence="2 3">
    <name type="scientific">Candidatus Shapirobacteria bacterium CG07_land_8_20_14_0_80_39_12</name>
    <dbReference type="NCBI Taxonomy" id="1974480"/>
    <lineage>
        <taxon>Bacteria</taxon>
        <taxon>Candidatus Shapironibacteriota</taxon>
    </lineage>
</organism>
<proteinExistence type="predicted"/>
<reference evidence="3" key="1">
    <citation type="submission" date="2017-09" db="EMBL/GenBank/DDBJ databases">
        <title>Depth-based differentiation of microbial function through sediment-hosted aquifers and enrichment of novel symbionts in the deep terrestrial subsurface.</title>
        <authorList>
            <person name="Probst A.J."/>
            <person name="Ladd B."/>
            <person name="Jarett J.K."/>
            <person name="Geller-Mcgrath D.E."/>
            <person name="Sieber C.M.K."/>
            <person name="Emerson J.B."/>
            <person name="Anantharaman K."/>
            <person name="Thomas B.C."/>
            <person name="Malmstrom R."/>
            <person name="Stieglmeier M."/>
            <person name="Klingl A."/>
            <person name="Woyke T."/>
            <person name="Ryan C.M."/>
            <person name="Banfield J.F."/>
        </authorList>
    </citation>
    <scope>NUCLEOTIDE SEQUENCE [LARGE SCALE GENOMIC DNA]</scope>
</reference>
<accession>A0A2M6YPA7</accession>
<dbReference type="Proteomes" id="UP000229559">
    <property type="component" value="Unassembled WGS sequence"/>
</dbReference>